<feature type="binding site" evidence="1">
    <location>
        <position position="95"/>
    </location>
    <ligand>
        <name>Mg(2+)</name>
        <dbReference type="ChEBI" id="CHEBI:18420"/>
        <label>1</label>
        <note>catalytic</note>
    </ligand>
</feature>
<dbReference type="SUPFAM" id="SSF56655">
    <property type="entry name" value="Carbohydrate phosphatase"/>
    <property type="match status" value="1"/>
</dbReference>
<feature type="binding site" evidence="1">
    <location>
        <position position="78"/>
    </location>
    <ligand>
        <name>Mg(2+)</name>
        <dbReference type="ChEBI" id="CHEBI:18420"/>
        <label>1</label>
        <note>catalytic</note>
    </ligand>
</feature>
<protein>
    <submittedName>
        <fullName evidence="2">Uncharacterized protein</fullName>
    </submittedName>
</protein>
<keyword evidence="1" id="KW-0460">Magnesium</keyword>
<accession>A0A1J4RQG9</accession>
<evidence type="ECO:0000313" key="2">
    <source>
        <dbReference type="EMBL" id="OIN89280.1"/>
    </source>
</evidence>
<feature type="binding site" evidence="1">
    <location>
        <position position="98"/>
    </location>
    <ligand>
        <name>Mg(2+)</name>
        <dbReference type="ChEBI" id="CHEBI:18420"/>
        <label>1</label>
        <note>catalytic</note>
    </ligand>
</feature>
<comment type="cofactor">
    <cofactor evidence="1">
        <name>Mg(2+)</name>
        <dbReference type="ChEBI" id="CHEBI:18420"/>
    </cofactor>
</comment>
<dbReference type="InterPro" id="IPR000760">
    <property type="entry name" value="Inositol_monophosphatase-like"/>
</dbReference>
<reference evidence="2 3" key="1">
    <citation type="journal article" date="2016" name="Environ. Microbiol.">
        <title>Genomic resolution of a cold subsurface aquifer community provides metabolic insights for novel microbes adapted to high CO concentrations.</title>
        <authorList>
            <person name="Probst A.J."/>
            <person name="Castelle C.J."/>
            <person name="Singh A."/>
            <person name="Brown C.T."/>
            <person name="Anantharaman K."/>
            <person name="Sharon I."/>
            <person name="Hug L.A."/>
            <person name="Burstein D."/>
            <person name="Emerson J.B."/>
            <person name="Thomas B.C."/>
            <person name="Banfield J.F."/>
        </authorList>
    </citation>
    <scope>NUCLEOTIDE SEQUENCE [LARGE SCALE GENOMIC DNA]</scope>
    <source>
        <strain evidence="2">CG1_02_42_45</strain>
    </source>
</reference>
<organism evidence="2 3">
    <name type="scientific">Candidatus Berkelbacteria bacterium CG1_02_42_45</name>
    <dbReference type="NCBI Taxonomy" id="1805036"/>
    <lineage>
        <taxon>Bacteria</taxon>
        <taxon>Candidatus Berkelbacteria</taxon>
    </lineage>
</organism>
<keyword evidence="1" id="KW-0479">Metal-binding</keyword>
<name>A0A1J4RQG9_9BACT</name>
<comment type="caution">
    <text evidence="2">The sequence shown here is derived from an EMBL/GenBank/DDBJ whole genome shotgun (WGS) entry which is preliminary data.</text>
</comment>
<evidence type="ECO:0000313" key="3">
    <source>
        <dbReference type="Proteomes" id="UP000182753"/>
    </source>
</evidence>
<dbReference type="Proteomes" id="UP000182753">
    <property type="component" value="Unassembled WGS sequence"/>
</dbReference>
<dbReference type="Gene3D" id="3.30.540.10">
    <property type="entry name" value="Fructose-1,6-Bisphosphatase, subunit A, domain 1"/>
    <property type="match status" value="1"/>
</dbReference>
<dbReference type="EMBL" id="MNUJ01000046">
    <property type="protein sequence ID" value="OIN89280.1"/>
    <property type="molecule type" value="Genomic_DNA"/>
</dbReference>
<dbReference type="Pfam" id="PF00459">
    <property type="entry name" value="Inositol_P"/>
    <property type="match status" value="1"/>
</dbReference>
<dbReference type="AlphaFoldDB" id="A0A1J4RQG9"/>
<proteinExistence type="predicted"/>
<sequence>MSPWAGSQLAELTTLSVSAMIDVRSFVRCQIWDPSSADLIPSKKEVLNPCRRLDLLAERRLLSGLQTSIPLEFGYYGEEEGLVFQGNERLFALIDAVDGSDLILRGRELFGAISLAWFDPWSGQLLSAVVVDLVSSANLIWSWRAEVGSFWQNAFLPAPQPLVMPKEPREDPFFATVSIKPQMELKFENQYDKVLKWLVEQYPRARFSKSHCGSPGVCRAAHGAIDALLHLYGGQGHDVIGPAAILKGAGGLNVALQSGEELQIKIDFSGDLAEQLEERHPFVSGNPYWVDQIIKLLAS</sequence>
<feature type="binding site" evidence="1">
    <location>
        <position position="238"/>
    </location>
    <ligand>
        <name>Mg(2+)</name>
        <dbReference type="ChEBI" id="CHEBI:18420"/>
        <label>1</label>
        <note>catalytic</note>
    </ligand>
</feature>
<gene>
    <name evidence="2" type="ORF">AUJ40_02185</name>
</gene>
<evidence type="ECO:0000256" key="1">
    <source>
        <dbReference type="PIRSR" id="PIRSR600760-2"/>
    </source>
</evidence>